<evidence type="ECO:0000313" key="6">
    <source>
        <dbReference type="EMBL" id="OSD05358.1"/>
    </source>
</evidence>
<protein>
    <submittedName>
        <fullName evidence="6">Aldo/keto reductase</fullName>
    </submittedName>
</protein>
<accession>A0A1Y2IW69</accession>
<dbReference type="EMBL" id="KZ084093">
    <property type="protein sequence ID" value="OSD05358.1"/>
    <property type="molecule type" value="Genomic_DNA"/>
</dbReference>
<evidence type="ECO:0000256" key="2">
    <source>
        <dbReference type="PIRSR" id="PIRSR000097-1"/>
    </source>
</evidence>
<dbReference type="InterPro" id="IPR018170">
    <property type="entry name" value="Aldo/ket_reductase_CS"/>
</dbReference>
<dbReference type="Pfam" id="PF00248">
    <property type="entry name" value="Aldo_ket_red"/>
    <property type="match status" value="1"/>
</dbReference>
<dbReference type="InterPro" id="IPR036812">
    <property type="entry name" value="NAD(P)_OxRdtase_dom_sf"/>
</dbReference>
<feature type="site" description="Lowers pKa of active site Tyr" evidence="4">
    <location>
        <position position="80"/>
    </location>
</feature>
<dbReference type="InterPro" id="IPR020471">
    <property type="entry name" value="AKR"/>
</dbReference>
<dbReference type="AlphaFoldDB" id="A0A1Y2IW69"/>
<dbReference type="Proteomes" id="UP000193067">
    <property type="component" value="Unassembled WGS sequence"/>
</dbReference>
<dbReference type="Gene3D" id="3.20.20.100">
    <property type="entry name" value="NADP-dependent oxidoreductase domain"/>
    <property type="match status" value="1"/>
</dbReference>
<evidence type="ECO:0000256" key="3">
    <source>
        <dbReference type="PIRSR" id="PIRSR000097-2"/>
    </source>
</evidence>
<dbReference type="PROSITE" id="PS00798">
    <property type="entry name" value="ALDOKETO_REDUCTASE_1"/>
    <property type="match status" value="1"/>
</dbReference>
<dbReference type="PROSITE" id="PS00063">
    <property type="entry name" value="ALDOKETO_REDUCTASE_3"/>
    <property type="match status" value="1"/>
</dbReference>
<dbReference type="PROSITE" id="PS00062">
    <property type="entry name" value="ALDOKETO_REDUCTASE_2"/>
    <property type="match status" value="1"/>
</dbReference>
<evidence type="ECO:0000259" key="5">
    <source>
        <dbReference type="Pfam" id="PF00248"/>
    </source>
</evidence>
<sequence>MAADIPYFPMNNGAKMPAVGMGCWLGLNGGMDAAEEMCKNALKCGYRHIDTASGYENEQYVGNAIRDSGIPRSQIFLTTKLWCRNFSRVHAAFEDSLRALGVDYIDLYLMHWPLALDENGNPIPFEQHPNFVDVWADMEKLLDTGKVRSIGVSNFSIKNLEILLKHAKVIPANNQVEVHPCLPQHKLKEYCDEKGILLSAYSPLGQGNPLFFDDPDFAKIAESHAVTPAQVAMSYLVERGIPAIAKSANVNRMKANISIVRLTPEEVETISNIHKKPSMHRSLLQAHHTSVGVSFGWTYEELGWPMTAGGFVKE</sequence>
<dbReference type="STRING" id="1353009.A0A1Y2IW69"/>
<gene>
    <name evidence="6" type="ORF">PYCCODRAFT_1229533</name>
</gene>
<dbReference type="CDD" id="cd19071">
    <property type="entry name" value="AKR_AKR1-5-like"/>
    <property type="match status" value="1"/>
</dbReference>
<dbReference type="InterPro" id="IPR023210">
    <property type="entry name" value="NADP_OxRdtase_dom"/>
</dbReference>
<dbReference type="PANTHER" id="PTHR11732">
    <property type="entry name" value="ALDO/KETO REDUCTASE"/>
    <property type="match status" value="1"/>
</dbReference>
<name>A0A1Y2IW69_TRAC3</name>
<evidence type="ECO:0000313" key="7">
    <source>
        <dbReference type="Proteomes" id="UP000193067"/>
    </source>
</evidence>
<feature type="binding site" evidence="3">
    <location>
        <position position="111"/>
    </location>
    <ligand>
        <name>substrate</name>
    </ligand>
</feature>
<feature type="domain" description="NADP-dependent oxidoreductase" evidence="5">
    <location>
        <begin position="31"/>
        <end position="273"/>
    </location>
</feature>
<feature type="active site" description="Proton donor" evidence="2">
    <location>
        <position position="55"/>
    </location>
</feature>
<evidence type="ECO:0000256" key="4">
    <source>
        <dbReference type="PIRSR" id="PIRSR000097-3"/>
    </source>
</evidence>
<evidence type="ECO:0000256" key="1">
    <source>
        <dbReference type="ARBA" id="ARBA00023002"/>
    </source>
</evidence>
<proteinExistence type="predicted"/>
<reference evidence="6 7" key="1">
    <citation type="journal article" date="2015" name="Biotechnol. Biofuels">
        <title>Enhanced degradation of softwood versus hardwood by the white-rot fungus Pycnoporus coccineus.</title>
        <authorList>
            <person name="Couturier M."/>
            <person name="Navarro D."/>
            <person name="Chevret D."/>
            <person name="Henrissat B."/>
            <person name="Piumi F."/>
            <person name="Ruiz-Duenas F.J."/>
            <person name="Martinez A.T."/>
            <person name="Grigoriev I.V."/>
            <person name="Riley R."/>
            <person name="Lipzen A."/>
            <person name="Berrin J.G."/>
            <person name="Master E.R."/>
            <person name="Rosso M.N."/>
        </authorList>
    </citation>
    <scope>NUCLEOTIDE SEQUENCE [LARGE SCALE GENOMIC DNA]</scope>
    <source>
        <strain evidence="6 7">BRFM310</strain>
    </source>
</reference>
<keyword evidence="1" id="KW-0560">Oxidoreductase</keyword>
<dbReference type="SUPFAM" id="SSF51430">
    <property type="entry name" value="NAD(P)-linked oxidoreductase"/>
    <property type="match status" value="1"/>
</dbReference>
<keyword evidence="7" id="KW-1185">Reference proteome</keyword>
<organism evidence="6 7">
    <name type="scientific">Trametes coccinea (strain BRFM310)</name>
    <name type="common">Pycnoporus coccineus</name>
    <dbReference type="NCBI Taxonomy" id="1353009"/>
    <lineage>
        <taxon>Eukaryota</taxon>
        <taxon>Fungi</taxon>
        <taxon>Dikarya</taxon>
        <taxon>Basidiomycota</taxon>
        <taxon>Agaricomycotina</taxon>
        <taxon>Agaricomycetes</taxon>
        <taxon>Polyporales</taxon>
        <taxon>Polyporaceae</taxon>
        <taxon>Trametes</taxon>
    </lineage>
</organism>
<dbReference type="PIRSF" id="PIRSF000097">
    <property type="entry name" value="AKR"/>
    <property type="match status" value="1"/>
</dbReference>
<dbReference type="OrthoDB" id="5945798at2759"/>
<dbReference type="FunFam" id="3.20.20.100:FF:000002">
    <property type="entry name" value="2,5-diketo-D-gluconic acid reductase A"/>
    <property type="match status" value="1"/>
</dbReference>
<dbReference type="PRINTS" id="PR00069">
    <property type="entry name" value="ALDKETRDTASE"/>
</dbReference>
<dbReference type="GO" id="GO:0016616">
    <property type="term" value="F:oxidoreductase activity, acting on the CH-OH group of donors, NAD or NADP as acceptor"/>
    <property type="evidence" value="ECO:0007669"/>
    <property type="project" value="UniProtKB-ARBA"/>
</dbReference>